<sequence length="411" mass="48550">MSNEHEHWLEKSNHTRLKHHILQFYLENWSRILADASFHNNQEDIYYIDGFAGRGEFLDGDLGSPLIALEEMEKVQRSFNEQYPHKPLRFHIINIENNEGNFFKLEELRRKNRTSVSIQNLHGNFLVESKKVLLRDSLKKCACFWFVDPFYGARDFSFEHVIDLLFFPNGSRRIRKEVLINFMTYNIVRFIRYDKEQPFILKFLGAASYNEVVESGNSVKLEEAIISFYKSKLRDQGLFVLSQRIQCKDPKDPHSDLIYFHMIHCSHSERALLEMRESFVKAQEQKNTFEKELNGGQIDLFDLELIDPTYLEYSKQQLIDFIKNNFGLGKSILLHKIFVMTLQEVQVSHGVICEMLQELWKENIIKVINQDGTNRRKPFNRTIKDWKSIEIVLLKDKATQSEPIGEQLTLF</sequence>
<proteinExistence type="predicted"/>
<dbReference type="RefSeq" id="WP_133232271.1">
    <property type="nucleotide sequence ID" value="NZ_SMRT01000012.1"/>
</dbReference>
<accession>A0A4R5KIW0</accession>
<dbReference type="AlphaFoldDB" id="A0A4R5KIW0"/>
<evidence type="ECO:0000313" key="2">
    <source>
        <dbReference type="EMBL" id="TDF94708.1"/>
    </source>
</evidence>
<dbReference type="InterPro" id="IPR054339">
    <property type="entry name" value="GMT_wHTH"/>
</dbReference>
<dbReference type="Proteomes" id="UP000295636">
    <property type="component" value="Unassembled WGS sequence"/>
</dbReference>
<gene>
    <name evidence="2" type="primary">tcmP</name>
    <name evidence="2" type="ORF">E1757_22370</name>
</gene>
<dbReference type="OrthoDB" id="275124at2"/>
<dbReference type="InterPro" id="IPR031009">
    <property type="entry name" value="Tcm_partner"/>
</dbReference>
<dbReference type="NCBIfam" id="TIGR04474">
    <property type="entry name" value="tcm_partner"/>
    <property type="match status" value="1"/>
</dbReference>
<evidence type="ECO:0000313" key="3">
    <source>
        <dbReference type="Proteomes" id="UP000295636"/>
    </source>
</evidence>
<keyword evidence="3" id="KW-1185">Reference proteome</keyword>
<dbReference type="Pfam" id="PF22560">
    <property type="entry name" value="GMT-wHTH"/>
    <property type="match status" value="1"/>
</dbReference>
<reference evidence="2 3" key="1">
    <citation type="submission" date="2019-03" db="EMBL/GenBank/DDBJ databases">
        <title>This is whole genome sequence of Paenibacillus sp MS74 strain.</title>
        <authorList>
            <person name="Trinh H.N."/>
        </authorList>
    </citation>
    <scope>NUCLEOTIDE SEQUENCE [LARGE SCALE GENOMIC DNA]</scope>
    <source>
        <strain evidence="2 3">MS74</strain>
    </source>
</reference>
<feature type="domain" description="GMT-like wHTH" evidence="1">
    <location>
        <begin position="289"/>
        <end position="372"/>
    </location>
</feature>
<protein>
    <submittedName>
        <fullName evidence="2">Three-Cys-motif partner protein TcmP</fullName>
    </submittedName>
</protein>
<dbReference type="EMBL" id="SMRT01000012">
    <property type="protein sequence ID" value="TDF94708.1"/>
    <property type="molecule type" value="Genomic_DNA"/>
</dbReference>
<evidence type="ECO:0000259" key="1">
    <source>
        <dbReference type="Pfam" id="PF22560"/>
    </source>
</evidence>
<name>A0A4R5KIW0_9BACL</name>
<comment type="caution">
    <text evidence="2">The sequence shown here is derived from an EMBL/GenBank/DDBJ whole genome shotgun (WGS) entry which is preliminary data.</text>
</comment>
<organism evidence="2 3">
    <name type="scientific">Paenibacillus piri</name>
    <dbReference type="NCBI Taxonomy" id="2547395"/>
    <lineage>
        <taxon>Bacteria</taxon>
        <taxon>Bacillati</taxon>
        <taxon>Bacillota</taxon>
        <taxon>Bacilli</taxon>
        <taxon>Bacillales</taxon>
        <taxon>Paenibacillaceae</taxon>
        <taxon>Paenibacillus</taxon>
    </lineage>
</organism>